<dbReference type="EMBL" id="BDDD01003589">
    <property type="protein sequence ID" value="GAV85488.1"/>
    <property type="molecule type" value="Genomic_DNA"/>
</dbReference>
<dbReference type="AlphaFoldDB" id="A0A1Q3CZI0"/>
<gene>
    <name evidence="1" type="ORF">CFOL_v3_28924</name>
</gene>
<dbReference type="OrthoDB" id="1622315at2759"/>
<proteinExistence type="predicted"/>
<accession>A0A1Q3CZI0</accession>
<keyword evidence="2" id="KW-1185">Reference proteome</keyword>
<sequence>MGILPSTCCLFNCGDTETVNHLFFTCPYTQHILNKIRSKCNIHRHILAWPEEVQWMDYHARCNKLPQTIRNRMERYRISLKNCFLPPESIIHKIQGDVAAKMAGNEIFLDHLDEHNHSLGVN</sequence>
<organism evidence="1 2">
    <name type="scientific">Cephalotus follicularis</name>
    <name type="common">Albany pitcher plant</name>
    <dbReference type="NCBI Taxonomy" id="3775"/>
    <lineage>
        <taxon>Eukaryota</taxon>
        <taxon>Viridiplantae</taxon>
        <taxon>Streptophyta</taxon>
        <taxon>Embryophyta</taxon>
        <taxon>Tracheophyta</taxon>
        <taxon>Spermatophyta</taxon>
        <taxon>Magnoliopsida</taxon>
        <taxon>eudicotyledons</taxon>
        <taxon>Gunneridae</taxon>
        <taxon>Pentapetalae</taxon>
        <taxon>rosids</taxon>
        <taxon>fabids</taxon>
        <taxon>Oxalidales</taxon>
        <taxon>Cephalotaceae</taxon>
        <taxon>Cephalotus</taxon>
    </lineage>
</organism>
<protein>
    <recommendedName>
        <fullName evidence="3">Zf-RVT domain-containing protein</fullName>
    </recommendedName>
</protein>
<evidence type="ECO:0008006" key="3">
    <source>
        <dbReference type="Google" id="ProtNLM"/>
    </source>
</evidence>
<dbReference type="InParanoid" id="A0A1Q3CZI0"/>
<evidence type="ECO:0000313" key="2">
    <source>
        <dbReference type="Proteomes" id="UP000187406"/>
    </source>
</evidence>
<evidence type="ECO:0000313" key="1">
    <source>
        <dbReference type="EMBL" id="GAV85488.1"/>
    </source>
</evidence>
<comment type="caution">
    <text evidence="1">The sequence shown here is derived from an EMBL/GenBank/DDBJ whole genome shotgun (WGS) entry which is preliminary data.</text>
</comment>
<name>A0A1Q3CZI0_CEPFO</name>
<dbReference type="Proteomes" id="UP000187406">
    <property type="component" value="Unassembled WGS sequence"/>
</dbReference>
<reference evidence="2" key="1">
    <citation type="submission" date="2016-04" db="EMBL/GenBank/DDBJ databases">
        <title>Cephalotus genome sequencing.</title>
        <authorList>
            <person name="Fukushima K."/>
            <person name="Hasebe M."/>
            <person name="Fang X."/>
        </authorList>
    </citation>
    <scope>NUCLEOTIDE SEQUENCE [LARGE SCALE GENOMIC DNA]</scope>
    <source>
        <strain evidence="2">cv. St1</strain>
    </source>
</reference>